<evidence type="ECO:0000256" key="1">
    <source>
        <dbReference type="ARBA" id="ARBA00000085"/>
    </source>
</evidence>
<dbReference type="InterPro" id="IPR004358">
    <property type="entry name" value="Sig_transdc_His_kin-like_C"/>
</dbReference>
<evidence type="ECO:0000259" key="7">
    <source>
        <dbReference type="PROSITE" id="PS50109"/>
    </source>
</evidence>
<dbReference type="NCBIfam" id="TIGR00229">
    <property type="entry name" value="sensory_box"/>
    <property type="match status" value="1"/>
</dbReference>
<feature type="transmembrane region" description="Helical" evidence="6">
    <location>
        <begin position="56"/>
        <end position="77"/>
    </location>
</feature>
<keyword evidence="3" id="KW-0597">Phosphoprotein</keyword>
<evidence type="ECO:0000256" key="2">
    <source>
        <dbReference type="ARBA" id="ARBA00012438"/>
    </source>
</evidence>
<dbReference type="CDD" id="cd00082">
    <property type="entry name" value="HisKA"/>
    <property type="match status" value="1"/>
</dbReference>
<dbReference type="EC" id="2.7.13.3" evidence="2"/>
<dbReference type="InterPro" id="IPR003661">
    <property type="entry name" value="HisK_dim/P_dom"/>
</dbReference>
<dbReference type="Proteomes" id="UP000001635">
    <property type="component" value="Chromosome"/>
</dbReference>
<dbReference type="AlphaFoldDB" id="G0IZ17"/>
<dbReference type="GO" id="GO:0005886">
    <property type="term" value="C:plasma membrane"/>
    <property type="evidence" value="ECO:0007669"/>
    <property type="project" value="TreeGrafter"/>
</dbReference>
<evidence type="ECO:0000313" key="9">
    <source>
        <dbReference type="Proteomes" id="UP000001635"/>
    </source>
</evidence>
<keyword evidence="6" id="KW-0472">Membrane</keyword>
<dbReference type="GO" id="GO:0009927">
    <property type="term" value="F:histidine phosphotransfer kinase activity"/>
    <property type="evidence" value="ECO:0007669"/>
    <property type="project" value="TreeGrafter"/>
</dbReference>
<dbReference type="SUPFAM" id="SSF47384">
    <property type="entry name" value="Homodimeric domain of signal transducing histidine kinase"/>
    <property type="match status" value="1"/>
</dbReference>
<dbReference type="Pfam" id="PF00512">
    <property type="entry name" value="HisKA"/>
    <property type="match status" value="1"/>
</dbReference>
<dbReference type="KEGG" id="cmr:Cycma_0011"/>
<dbReference type="Gene3D" id="3.30.450.20">
    <property type="entry name" value="PAS domain"/>
    <property type="match status" value="1"/>
</dbReference>
<evidence type="ECO:0000256" key="6">
    <source>
        <dbReference type="SAM" id="Phobius"/>
    </source>
</evidence>
<dbReference type="InterPro" id="IPR005467">
    <property type="entry name" value="His_kinase_dom"/>
</dbReference>
<dbReference type="HOGENOM" id="CLU_598159_0_0_10"/>
<gene>
    <name evidence="8" type="ordered locus">Cycma_0011</name>
</gene>
<keyword evidence="4" id="KW-0808">Transferase</keyword>
<keyword evidence="9" id="KW-1185">Reference proteome</keyword>
<proteinExistence type="predicted"/>
<dbReference type="InterPro" id="IPR035965">
    <property type="entry name" value="PAS-like_dom_sf"/>
</dbReference>
<dbReference type="PRINTS" id="PR00344">
    <property type="entry name" value="BCTRLSENSOR"/>
</dbReference>
<evidence type="ECO:0000313" key="8">
    <source>
        <dbReference type="EMBL" id="AEL23796.1"/>
    </source>
</evidence>
<dbReference type="Gene3D" id="1.10.287.130">
    <property type="match status" value="1"/>
</dbReference>
<dbReference type="FunFam" id="3.30.565.10:FF:000006">
    <property type="entry name" value="Sensor histidine kinase WalK"/>
    <property type="match status" value="1"/>
</dbReference>
<dbReference type="GO" id="GO:0000155">
    <property type="term" value="F:phosphorelay sensor kinase activity"/>
    <property type="evidence" value="ECO:0007669"/>
    <property type="project" value="InterPro"/>
</dbReference>
<sequence>MNRSPLKINCFRYGWHFLKRMPYHKNWCLTLMALPTDQTLLEDGQLILEIPFYSNFWFLFIMFTILIAIIYGVCFFVRQTKDKGVLKNKLHKKNIEIAEREDRFKVVWDNSQDGLLLSIQGGAVLAANPSFCSLAEVSEAQLQENGLQYLFRDNKTFERLRGEIVSGLKKSDKVIKEFELSLPSGDKEIEVSISKMNEEFEGKLMYLNVFRDVSKKKAYERGLEIAKGKAEEISHLKSNIISNMSHEIRTPLNGILGSTEYIIQTRSNDKELIEHLNIIKESGDRLLHTITNFLDLSSLESDELSAVMEKTNVNDFISKILINHKSIGIKKGILVTSKFLTKPFYANLERKYLQIIINNIVGNAIKYSEKGMILVVVEKVENDMIIKVHDQGIGISKEYLNKLFYPFEQESKGFNRKFEGSGLGLAITKHLVEKLNGNIEVESEKGNGTLVRILLPV</sequence>
<dbReference type="Pfam" id="PF02518">
    <property type="entry name" value="HATPase_c"/>
    <property type="match status" value="1"/>
</dbReference>
<keyword evidence="6" id="KW-1133">Transmembrane helix</keyword>
<dbReference type="Gene3D" id="3.30.565.10">
    <property type="entry name" value="Histidine kinase-like ATPase, C-terminal domain"/>
    <property type="match status" value="1"/>
</dbReference>
<reference evidence="9" key="1">
    <citation type="submission" date="2011-07" db="EMBL/GenBank/DDBJ databases">
        <title>The complete genome of Cyclobacterium marinum DSM 745.</title>
        <authorList>
            <person name="Lucas S."/>
            <person name="Han J."/>
            <person name="Lapidus A."/>
            <person name="Bruce D."/>
            <person name="Goodwin L."/>
            <person name="Pitluck S."/>
            <person name="Peters L."/>
            <person name="Kyrpides N."/>
            <person name="Mavromatis K."/>
            <person name="Ivanova N."/>
            <person name="Ovchinnikova G."/>
            <person name="Chertkov O."/>
            <person name="Detter J.C."/>
            <person name="Tapia R."/>
            <person name="Han C."/>
            <person name="Land M."/>
            <person name="Hauser L."/>
            <person name="Markowitz V."/>
            <person name="Cheng J.-F."/>
            <person name="Hugenholtz P."/>
            <person name="Woyke T."/>
            <person name="Wu D."/>
            <person name="Tindall B."/>
            <person name="Schuetze A."/>
            <person name="Brambilla E."/>
            <person name="Klenk H.-P."/>
            <person name="Eisen J.A."/>
        </authorList>
    </citation>
    <scope>NUCLEOTIDE SEQUENCE [LARGE SCALE GENOMIC DNA]</scope>
    <source>
        <strain evidence="9">ATCC 25205 / DSM 745 / LMG 13164 / NCIMB 1802</strain>
    </source>
</reference>
<dbReference type="PANTHER" id="PTHR43047">
    <property type="entry name" value="TWO-COMPONENT HISTIDINE PROTEIN KINASE"/>
    <property type="match status" value="1"/>
</dbReference>
<dbReference type="InterPro" id="IPR036890">
    <property type="entry name" value="HATPase_C_sf"/>
</dbReference>
<dbReference type="SMART" id="SM00387">
    <property type="entry name" value="HATPase_c"/>
    <property type="match status" value="1"/>
</dbReference>
<dbReference type="InterPro" id="IPR000014">
    <property type="entry name" value="PAS"/>
</dbReference>
<keyword evidence="6" id="KW-0812">Transmembrane</keyword>
<feature type="domain" description="Histidine kinase" evidence="7">
    <location>
        <begin position="243"/>
        <end position="457"/>
    </location>
</feature>
<protein>
    <recommendedName>
        <fullName evidence="2">histidine kinase</fullName>
        <ecNumber evidence="2">2.7.13.3</ecNumber>
    </recommendedName>
</protein>
<dbReference type="InterPro" id="IPR003594">
    <property type="entry name" value="HATPase_dom"/>
</dbReference>
<dbReference type="STRING" id="880070.Cycma_0011"/>
<organism evidence="8 9">
    <name type="scientific">Cyclobacterium marinum (strain ATCC 25205 / DSM 745 / LMG 13164 / NCIMB 1802)</name>
    <name type="common">Flectobacillus marinus</name>
    <dbReference type="NCBI Taxonomy" id="880070"/>
    <lineage>
        <taxon>Bacteria</taxon>
        <taxon>Pseudomonadati</taxon>
        <taxon>Bacteroidota</taxon>
        <taxon>Cytophagia</taxon>
        <taxon>Cytophagales</taxon>
        <taxon>Cyclobacteriaceae</taxon>
        <taxon>Cyclobacterium</taxon>
    </lineage>
</organism>
<dbReference type="eggNOG" id="COG5002">
    <property type="taxonomic scope" value="Bacteria"/>
</dbReference>
<dbReference type="SUPFAM" id="SSF55785">
    <property type="entry name" value="PYP-like sensor domain (PAS domain)"/>
    <property type="match status" value="1"/>
</dbReference>
<dbReference type="EMBL" id="CP002955">
    <property type="protein sequence ID" value="AEL23796.1"/>
    <property type="molecule type" value="Genomic_DNA"/>
</dbReference>
<evidence type="ECO:0000256" key="3">
    <source>
        <dbReference type="ARBA" id="ARBA00022553"/>
    </source>
</evidence>
<dbReference type="PANTHER" id="PTHR43047:SF72">
    <property type="entry name" value="OSMOSENSING HISTIDINE PROTEIN KINASE SLN1"/>
    <property type="match status" value="1"/>
</dbReference>
<dbReference type="OrthoDB" id="9806995at2"/>
<dbReference type="SUPFAM" id="SSF55874">
    <property type="entry name" value="ATPase domain of HSP90 chaperone/DNA topoisomerase II/histidine kinase"/>
    <property type="match status" value="1"/>
</dbReference>
<comment type="catalytic activity">
    <reaction evidence="1">
        <text>ATP + protein L-histidine = ADP + protein N-phospho-L-histidine.</text>
        <dbReference type="EC" id="2.7.13.3"/>
    </reaction>
</comment>
<evidence type="ECO:0000256" key="5">
    <source>
        <dbReference type="ARBA" id="ARBA00022777"/>
    </source>
</evidence>
<keyword evidence="5 8" id="KW-0418">Kinase</keyword>
<dbReference type="InterPro" id="IPR036097">
    <property type="entry name" value="HisK_dim/P_sf"/>
</dbReference>
<dbReference type="PROSITE" id="PS50109">
    <property type="entry name" value="HIS_KIN"/>
    <property type="match status" value="1"/>
</dbReference>
<evidence type="ECO:0000256" key="4">
    <source>
        <dbReference type="ARBA" id="ARBA00022679"/>
    </source>
</evidence>
<accession>G0IZ17</accession>
<dbReference type="SMART" id="SM00388">
    <property type="entry name" value="HisKA"/>
    <property type="match status" value="1"/>
</dbReference>
<name>G0IZ17_CYCMS</name>